<feature type="compositionally biased region" description="Low complexity" evidence="7">
    <location>
        <begin position="38"/>
        <end position="49"/>
    </location>
</feature>
<dbReference type="PANTHER" id="PTHR12992">
    <property type="entry name" value="NUDIX HYDROLASE"/>
    <property type="match status" value="1"/>
</dbReference>
<dbReference type="Pfam" id="PF00293">
    <property type="entry name" value="NUDIX"/>
    <property type="match status" value="1"/>
</dbReference>
<dbReference type="Proteomes" id="UP001355207">
    <property type="component" value="Chromosome 2"/>
</dbReference>
<dbReference type="GeneID" id="91092384"/>
<dbReference type="PANTHER" id="PTHR12992:SF24">
    <property type="entry name" value="PEROXISOMAL COENZYME A DIPHOSPHATASE NUDT7"/>
    <property type="match status" value="1"/>
</dbReference>
<evidence type="ECO:0000256" key="4">
    <source>
        <dbReference type="ARBA" id="ARBA00022801"/>
    </source>
</evidence>
<evidence type="ECO:0000256" key="6">
    <source>
        <dbReference type="ARBA" id="ARBA00023211"/>
    </source>
</evidence>
<dbReference type="SUPFAM" id="SSF55811">
    <property type="entry name" value="Nudix"/>
    <property type="match status" value="1"/>
</dbReference>
<evidence type="ECO:0000259" key="8">
    <source>
        <dbReference type="PROSITE" id="PS51462"/>
    </source>
</evidence>
<comment type="cofactor">
    <cofactor evidence="1">
        <name>Mn(2+)</name>
        <dbReference type="ChEBI" id="CHEBI:29035"/>
    </cofactor>
</comment>
<dbReference type="GO" id="GO:0010945">
    <property type="term" value="F:coenzyme A diphosphatase activity"/>
    <property type="evidence" value="ECO:0007669"/>
    <property type="project" value="InterPro"/>
</dbReference>
<name>A0AAX4JQS0_9TREE</name>
<keyword evidence="6" id="KW-0464">Manganese</keyword>
<dbReference type="GO" id="GO:0015938">
    <property type="term" value="P:coenzyme A catabolic process"/>
    <property type="evidence" value="ECO:0007669"/>
    <property type="project" value="TreeGrafter"/>
</dbReference>
<keyword evidence="3" id="KW-0479">Metal-binding</keyword>
<proteinExistence type="predicted"/>
<dbReference type="InterPro" id="IPR000086">
    <property type="entry name" value="NUDIX_hydrolase_dom"/>
</dbReference>
<dbReference type="GO" id="GO:0046872">
    <property type="term" value="F:metal ion binding"/>
    <property type="evidence" value="ECO:0007669"/>
    <property type="project" value="UniProtKB-KW"/>
</dbReference>
<keyword evidence="5" id="KW-0460">Magnesium</keyword>
<dbReference type="CDD" id="cd03426">
    <property type="entry name" value="NUDIX_CoAse_Nudt7"/>
    <property type="match status" value="1"/>
</dbReference>
<evidence type="ECO:0000313" key="9">
    <source>
        <dbReference type="EMBL" id="WWC86833.1"/>
    </source>
</evidence>
<dbReference type="PROSITE" id="PS51462">
    <property type="entry name" value="NUDIX"/>
    <property type="match status" value="1"/>
</dbReference>
<organism evidence="9 10">
    <name type="scientific">Kwoniella dendrophila CBS 6074</name>
    <dbReference type="NCBI Taxonomy" id="1295534"/>
    <lineage>
        <taxon>Eukaryota</taxon>
        <taxon>Fungi</taxon>
        <taxon>Dikarya</taxon>
        <taxon>Basidiomycota</taxon>
        <taxon>Agaricomycotina</taxon>
        <taxon>Tremellomycetes</taxon>
        <taxon>Tremellales</taxon>
        <taxon>Cryptococcaceae</taxon>
        <taxon>Kwoniella</taxon>
    </lineage>
</organism>
<dbReference type="InterPro" id="IPR045121">
    <property type="entry name" value="CoAse"/>
</dbReference>
<evidence type="ECO:0000256" key="7">
    <source>
        <dbReference type="SAM" id="MobiDB-lite"/>
    </source>
</evidence>
<dbReference type="RefSeq" id="XP_066073596.1">
    <property type="nucleotide sequence ID" value="XM_066217499.1"/>
</dbReference>
<dbReference type="InterPro" id="IPR015797">
    <property type="entry name" value="NUDIX_hydrolase-like_dom_sf"/>
</dbReference>
<evidence type="ECO:0000256" key="2">
    <source>
        <dbReference type="ARBA" id="ARBA00001946"/>
    </source>
</evidence>
<dbReference type="EMBL" id="CP144099">
    <property type="protein sequence ID" value="WWC86833.1"/>
    <property type="molecule type" value="Genomic_DNA"/>
</dbReference>
<feature type="domain" description="Nudix hydrolase" evidence="8">
    <location>
        <begin position="53"/>
        <end position="205"/>
    </location>
</feature>
<accession>A0AAX4JQS0</accession>
<keyword evidence="4" id="KW-0378">Hydrolase</keyword>
<evidence type="ECO:0000313" key="10">
    <source>
        <dbReference type="Proteomes" id="UP001355207"/>
    </source>
</evidence>
<keyword evidence="10" id="KW-1185">Reference proteome</keyword>
<evidence type="ECO:0000256" key="3">
    <source>
        <dbReference type="ARBA" id="ARBA00022723"/>
    </source>
</evidence>
<evidence type="ECO:0000256" key="5">
    <source>
        <dbReference type="ARBA" id="ARBA00022842"/>
    </source>
</evidence>
<dbReference type="AlphaFoldDB" id="A0AAX4JQS0"/>
<evidence type="ECO:0000256" key="1">
    <source>
        <dbReference type="ARBA" id="ARBA00001936"/>
    </source>
</evidence>
<feature type="region of interest" description="Disordered" evidence="7">
    <location>
        <begin position="24"/>
        <end position="54"/>
    </location>
</feature>
<sequence>MSSTQIEPFCTAILRTLRRSLLPPTIPKPLPAHTHFPSSSSSSTSTSSTPRQPSESAILIPLMNIRNKPHILLEVRGKGLRTHAGEVSFPGGKADKTDESLIHTALREAQEELAIPPSHVEILGMLEPQYSLGNKSRVWPFVGFIHSDPQPFPSIPQNLPSLPLTSIIPNPEEVSNIVTLPLSSLNNKSEDLSMHYFRLDLNKPYYRINCKDYLLNKQNNDNEPKRIIGIEENGESSESLEIWGLSGWFLNKLAEKAGWLDPPPKGISPED</sequence>
<comment type="cofactor">
    <cofactor evidence="2">
        <name>Mg(2+)</name>
        <dbReference type="ChEBI" id="CHEBI:18420"/>
    </cofactor>
</comment>
<protein>
    <recommendedName>
        <fullName evidence="8">Nudix hydrolase domain-containing protein</fullName>
    </recommendedName>
</protein>
<gene>
    <name evidence="9" type="ORF">L201_001712</name>
</gene>
<reference evidence="9 10" key="1">
    <citation type="submission" date="2024-01" db="EMBL/GenBank/DDBJ databases">
        <title>Comparative genomics of Cryptococcus and Kwoniella reveals pathogenesis evolution and contrasting modes of karyotype evolution via chromosome fusion or intercentromeric recombination.</title>
        <authorList>
            <person name="Coelho M.A."/>
            <person name="David-Palma M."/>
            <person name="Shea T."/>
            <person name="Bowers K."/>
            <person name="McGinley-Smith S."/>
            <person name="Mohammad A.W."/>
            <person name="Gnirke A."/>
            <person name="Yurkov A.M."/>
            <person name="Nowrousian M."/>
            <person name="Sun S."/>
            <person name="Cuomo C.A."/>
            <person name="Heitman J."/>
        </authorList>
    </citation>
    <scope>NUCLEOTIDE SEQUENCE [LARGE SCALE GENOMIC DNA]</scope>
    <source>
        <strain evidence="9 10">CBS 6074</strain>
    </source>
</reference>
<dbReference type="Gene3D" id="3.90.79.10">
    <property type="entry name" value="Nucleoside Triphosphate Pyrophosphohydrolase"/>
    <property type="match status" value="1"/>
</dbReference>